<name>A0A846U4H4_9MOLU</name>
<dbReference type="InterPro" id="IPR009019">
    <property type="entry name" value="KH_sf_prok-type"/>
</dbReference>
<dbReference type="Gene3D" id="3.30.300.20">
    <property type="match status" value="1"/>
</dbReference>
<keyword evidence="1" id="KW-0694">RNA-binding</keyword>
<dbReference type="RefSeq" id="WP_168104832.1">
    <property type="nucleotide sequence ID" value="NZ_CP051215.1"/>
</dbReference>
<dbReference type="EMBL" id="JAAVVK010000001">
    <property type="protein sequence ID" value="NKE38357.1"/>
    <property type="molecule type" value="Genomic_DNA"/>
</dbReference>
<evidence type="ECO:0000256" key="1">
    <source>
        <dbReference type="ARBA" id="ARBA00022884"/>
    </source>
</evidence>
<dbReference type="AlphaFoldDB" id="A0A846U4H4"/>
<comment type="caution">
    <text evidence="2">The sequence shown here is derived from an EMBL/GenBank/DDBJ whole genome shotgun (WGS) entry which is preliminary data.</text>
</comment>
<evidence type="ECO:0000313" key="2">
    <source>
        <dbReference type="EMBL" id="NKE38357.1"/>
    </source>
</evidence>
<dbReference type="GO" id="GO:0003723">
    <property type="term" value="F:RNA binding"/>
    <property type="evidence" value="ECO:0007669"/>
    <property type="project" value="UniProtKB-KW"/>
</dbReference>
<dbReference type="Pfam" id="PF13083">
    <property type="entry name" value="KH_KhpA-B"/>
    <property type="match status" value="1"/>
</dbReference>
<dbReference type="InterPro" id="IPR015946">
    <property type="entry name" value="KH_dom-like_a/b"/>
</dbReference>
<protein>
    <submittedName>
        <fullName evidence="2">KH domain-containing protein</fullName>
    </submittedName>
</protein>
<gene>
    <name evidence="2" type="ORF">HER12_01115</name>
</gene>
<keyword evidence="3" id="KW-1185">Reference proteome</keyword>
<accession>A0A846U4H4</accession>
<evidence type="ECO:0000313" key="3">
    <source>
        <dbReference type="Proteomes" id="UP000584587"/>
    </source>
</evidence>
<dbReference type="Proteomes" id="UP000584587">
    <property type="component" value="Unassembled WGS sequence"/>
</dbReference>
<reference evidence="2 3" key="1">
    <citation type="submission" date="2020-04" db="EMBL/GenBank/DDBJ databases">
        <title>Complete genome sequence of Spiroplasma platyhelix ATCC 51748, an insect isolate.</title>
        <authorList>
            <person name="Green E.A."/>
            <person name="Klassen J.L."/>
        </authorList>
    </citation>
    <scope>NUCLEOTIDE SEQUENCE [LARGE SCALE GENOMIC DNA]</scope>
    <source>
        <strain evidence="2 3">PALS-1</strain>
    </source>
</reference>
<dbReference type="SUPFAM" id="SSF54814">
    <property type="entry name" value="Prokaryotic type KH domain (KH-domain type II)"/>
    <property type="match status" value="1"/>
</dbReference>
<proteinExistence type="predicted"/>
<organism evidence="2 3">
    <name type="scientific">Spiroplasma platyhelix PALS-1</name>
    <dbReference type="NCBI Taxonomy" id="1276218"/>
    <lineage>
        <taxon>Bacteria</taxon>
        <taxon>Bacillati</taxon>
        <taxon>Mycoplasmatota</taxon>
        <taxon>Mollicutes</taxon>
        <taxon>Entomoplasmatales</taxon>
        <taxon>Spiroplasmataceae</taxon>
        <taxon>Spiroplasma</taxon>
    </lineage>
</organism>
<sequence length="81" mass="9262">MYIKIIEQLIEPILLEDIDQVEIREISKNENEVEVIILAPRAFFKKLIGKNGNIIQALSTLVNLKAEMNNQKVKVTVNELS</sequence>